<name>A0A9P5MK82_9AGAM</name>
<reference evidence="1" key="1">
    <citation type="submission" date="2019-10" db="EMBL/GenBank/DDBJ databases">
        <authorList>
            <consortium name="DOE Joint Genome Institute"/>
            <person name="Kuo A."/>
            <person name="Miyauchi S."/>
            <person name="Kiss E."/>
            <person name="Drula E."/>
            <person name="Kohler A."/>
            <person name="Sanchez-Garcia M."/>
            <person name="Andreopoulos B."/>
            <person name="Barry K.W."/>
            <person name="Bonito G."/>
            <person name="Buee M."/>
            <person name="Carver A."/>
            <person name="Chen C."/>
            <person name="Cichocki N."/>
            <person name="Clum A."/>
            <person name="Culley D."/>
            <person name="Crous P.W."/>
            <person name="Fauchery L."/>
            <person name="Girlanda M."/>
            <person name="Hayes R."/>
            <person name="Keri Z."/>
            <person name="LaButti K."/>
            <person name="Lipzen A."/>
            <person name="Lombard V."/>
            <person name="Magnuson J."/>
            <person name="Maillard F."/>
            <person name="Morin E."/>
            <person name="Murat C."/>
            <person name="Nolan M."/>
            <person name="Ohm R."/>
            <person name="Pangilinan J."/>
            <person name="Pereira M."/>
            <person name="Perotto S."/>
            <person name="Peter M."/>
            <person name="Riley R."/>
            <person name="Sitrit Y."/>
            <person name="Stielow B."/>
            <person name="Szollosi G."/>
            <person name="Zifcakova L."/>
            <person name="Stursova M."/>
            <person name="Spatafora J.W."/>
            <person name="Tedersoo L."/>
            <person name="Vaario L.-M."/>
            <person name="Yamada A."/>
            <person name="Yan M."/>
            <person name="Wang P."/>
            <person name="Xu J."/>
            <person name="Bruns T."/>
            <person name="Baldrian P."/>
            <person name="Vilgalys R."/>
            <person name="Henrissat B."/>
            <person name="Grigoriev I.V."/>
            <person name="Hibbett D."/>
            <person name="Nagy L.G."/>
            <person name="Martin F.M."/>
        </authorList>
    </citation>
    <scope>NUCLEOTIDE SEQUENCE</scope>
    <source>
        <strain evidence="1">Prilba</strain>
    </source>
</reference>
<reference evidence="1" key="2">
    <citation type="journal article" date="2020" name="Nat. Commun.">
        <title>Large-scale genome sequencing of mycorrhizal fungi provides insights into the early evolution of symbiotic traits.</title>
        <authorList>
            <person name="Miyauchi S."/>
            <person name="Kiss E."/>
            <person name="Kuo A."/>
            <person name="Drula E."/>
            <person name="Kohler A."/>
            <person name="Sanchez-Garcia M."/>
            <person name="Morin E."/>
            <person name="Andreopoulos B."/>
            <person name="Barry K.W."/>
            <person name="Bonito G."/>
            <person name="Buee M."/>
            <person name="Carver A."/>
            <person name="Chen C."/>
            <person name="Cichocki N."/>
            <person name="Clum A."/>
            <person name="Culley D."/>
            <person name="Crous P.W."/>
            <person name="Fauchery L."/>
            <person name="Girlanda M."/>
            <person name="Hayes R.D."/>
            <person name="Keri Z."/>
            <person name="LaButti K."/>
            <person name="Lipzen A."/>
            <person name="Lombard V."/>
            <person name="Magnuson J."/>
            <person name="Maillard F."/>
            <person name="Murat C."/>
            <person name="Nolan M."/>
            <person name="Ohm R.A."/>
            <person name="Pangilinan J."/>
            <person name="Pereira M.F."/>
            <person name="Perotto S."/>
            <person name="Peter M."/>
            <person name="Pfister S."/>
            <person name="Riley R."/>
            <person name="Sitrit Y."/>
            <person name="Stielow J.B."/>
            <person name="Szollosi G."/>
            <person name="Zifcakova L."/>
            <person name="Stursova M."/>
            <person name="Spatafora J.W."/>
            <person name="Tedersoo L."/>
            <person name="Vaario L.M."/>
            <person name="Yamada A."/>
            <person name="Yan M."/>
            <person name="Wang P."/>
            <person name="Xu J."/>
            <person name="Bruns T."/>
            <person name="Baldrian P."/>
            <person name="Vilgalys R."/>
            <person name="Dunand C."/>
            <person name="Henrissat B."/>
            <person name="Grigoriev I.V."/>
            <person name="Hibbett D."/>
            <person name="Nagy L.G."/>
            <person name="Martin F.M."/>
        </authorList>
    </citation>
    <scope>NUCLEOTIDE SEQUENCE</scope>
    <source>
        <strain evidence="1">Prilba</strain>
    </source>
</reference>
<evidence type="ECO:0000313" key="1">
    <source>
        <dbReference type="EMBL" id="KAF8462789.1"/>
    </source>
</evidence>
<dbReference type="Proteomes" id="UP000759537">
    <property type="component" value="Unassembled WGS sequence"/>
</dbReference>
<comment type="caution">
    <text evidence="1">The sequence shown here is derived from an EMBL/GenBank/DDBJ whole genome shotgun (WGS) entry which is preliminary data.</text>
</comment>
<dbReference type="AlphaFoldDB" id="A0A9P5MK82"/>
<organism evidence="1 2">
    <name type="scientific">Russula ochroleuca</name>
    <dbReference type="NCBI Taxonomy" id="152965"/>
    <lineage>
        <taxon>Eukaryota</taxon>
        <taxon>Fungi</taxon>
        <taxon>Dikarya</taxon>
        <taxon>Basidiomycota</taxon>
        <taxon>Agaricomycotina</taxon>
        <taxon>Agaricomycetes</taxon>
        <taxon>Russulales</taxon>
        <taxon>Russulaceae</taxon>
        <taxon>Russula</taxon>
    </lineage>
</organism>
<dbReference type="SUPFAM" id="SSF52058">
    <property type="entry name" value="L domain-like"/>
    <property type="match status" value="1"/>
</dbReference>
<dbReference type="InterPro" id="IPR032675">
    <property type="entry name" value="LRR_dom_sf"/>
</dbReference>
<protein>
    <submittedName>
        <fullName evidence="1">Uncharacterized protein</fullName>
    </submittedName>
</protein>
<dbReference type="EMBL" id="WHVB01000085">
    <property type="protein sequence ID" value="KAF8462789.1"/>
    <property type="molecule type" value="Genomic_DNA"/>
</dbReference>
<dbReference type="OrthoDB" id="3249725at2759"/>
<proteinExistence type="predicted"/>
<keyword evidence="2" id="KW-1185">Reference proteome</keyword>
<sequence length="345" mass="38411">MYIPSSHLGNVLAAMQEQFPVLTHLELSSSDEAVPAVPNSFLGGYAPRLEFLWLNRIPFPGLPKLLLSATHLVQLYLVNISDSGFISPEEMVDALATLSRLAALHLDFQSPQSGPDWASRRPPPPRRFVLPDLTNVLFKGVSEYLEDIAARIEAPRLKYLDITLFNQILFDTPQFIQFISRTPTLKALEKARVAFTDGAARINLSSVTSGFGELTVKILCRELDWQVSSLEQVCTSCLPPLSTSDLYIYMDKVGYWQDNVENMLWLELLYPFMAVKNFYLSKEVAPRVVPVLQELVGGRATEVLPTLQNIFLEGPQPSGPVQEGIGQIVTTREVAGHPIVVSTWS</sequence>
<accession>A0A9P5MK82</accession>
<gene>
    <name evidence="1" type="ORF">DFH94DRAFT_482492</name>
</gene>
<evidence type="ECO:0000313" key="2">
    <source>
        <dbReference type="Proteomes" id="UP000759537"/>
    </source>
</evidence>
<dbReference type="Gene3D" id="3.80.10.10">
    <property type="entry name" value="Ribonuclease Inhibitor"/>
    <property type="match status" value="1"/>
</dbReference>